<evidence type="ECO:0008006" key="3">
    <source>
        <dbReference type="Google" id="ProtNLM"/>
    </source>
</evidence>
<reference evidence="1 2" key="1">
    <citation type="submission" date="2016-11" db="EMBL/GenBank/DDBJ databases">
        <title>Study of marine rhodopsin-containing bacteria.</title>
        <authorList>
            <person name="Yoshizawa S."/>
            <person name="Kumagai Y."/>
            <person name="Kogure K."/>
        </authorList>
    </citation>
    <scope>NUCLEOTIDE SEQUENCE [LARGE SCALE GENOMIC DNA]</scope>
    <source>
        <strain evidence="1 2">SAORIC-28</strain>
    </source>
</reference>
<gene>
    <name evidence="1" type="ORF">BSZ37_16030</name>
</gene>
<dbReference type="AlphaFoldDB" id="A0A271J2U6"/>
<dbReference type="Gene3D" id="3.30.1330.40">
    <property type="entry name" value="RutC-like"/>
    <property type="match status" value="1"/>
</dbReference>
<name>A0A271J2U6_9BACT</name>
<dbReference type="Pfam" id="PF01042">
    <property type="entry name" value="Ribonuc_L-PSP"/>
    <property type="match status" value="1"/>
</dbReference>
<dbReference type="InterPro" id="IPR006175">
    <property type="entry name" value="YjgF/YER057c/UK114"/>
</dbReference>
<dbReference type="PANTHER" id="PTHR43857">
    <property type="entry name" value="BLR7761 PROTEIN"/>
    <property type="match status" value="1"/>
</dbReference>
<dbReference type="Proteomes" id="UP000216339">
    <property type="component" value="Unassembled WGS sequence"/>
</dbReference>
<dbReference type="InterPro" id="IPR035959">
    <property type="entry name" value="RutC-like_sf"/>
</dbReference>
<proteinExistence type="predicted"/>
<organism evidence="1 2">
    <name type="scientific">Rubrivirga marina</name>
    <dbReference type="NCBI Taxonomy" id="1196024"/>
    <lineage>
        <taxon>Bacteria</taxon>
        <taxon>Pseudomonadati</taxon>
        <taxon>Rhodothermota</taxon>
        <taxon>Rhodothermia</taxon>
        <taxon>Rhodothermales</taxon>
        <taxon>Rubricoccaceae</taxon>
        <taxon>Rubrivirga</taxon>
    </lineage>
</organism>
<protein>
    <recommendedName>
        <fullName evidence="3">RidA family protein</fullName>
    </recommendedName>
</protein>
<sequence>MSARRRSVTSGAEWEGRYGYRRAVRIGDVVAVAGTTAPGPDAYAQARAAFATALGALAELGGRPEDVIRTRMFVVDIAEADAVGRAHAEAFGAHPPAATMVEVSALIAPELLVEVELDAVVGVSDGP</sequence>
<dbReference type="RefSeq" id="WP_095511512.1">
    <property type="nucleotide sequence ID" value="NZ_MQWD01000001.1"/>
</dbReference>
<dbReference type="EMBL" id="MQWD01000001">
    <property type="protein sequence ID" value="PAP77841.1"/>
    <property type="molecule type" value="Genomic_DNA"/>
</dbReference>
<comment type="caution">
    <text evidence="1">The sequence shown here is derived from an EMBL/GenBank/DDBJ whole genome shotgun (WGS) entry which is preliminary data.</text>
</comment>
<dbReference type="OrthoDB" id="9799840at2"/>
<dbReference type="PANTHER" id="PTHR43857:SF1">
    <property type="entry name" value="YJGH FAMILY PROTEIN"/>
    <property type="match status" value="1"/>
</dbReference>
<dbReference type="SUPFAM" id="SSF55298">
    <property type="entry name" value="YjgF-like"/>
    <property type="match status" value="1"/>
</dbReference>
<keyword evidence="2" id="KW-1185">Reference proteome</keyword>
<accession>A0A271J2U6</accession>
<evidence type="ECO:0000313" key="2">
    <source>
        <dbReference type="Proteomes" id="UP000216339"/>
    </source>
</evidence>
<evidence type="ECO:0000313" key="1">
    <source>
        <dbReference type="EMBL" id="PAP77841.1"/>
    </source>
</evidence>